<comment type="caution">
    <text evidence="3">The sequence shown here is derived from an EMBL/GenBank/DDBJ whole genome shotgun (WGS) entry which is preliminary data.</text>
</comment>
<organism evidence="3 4">
    <name type="scientific">Caerostris extrusa</name>
    <name type="common">Bark spider</name>
    <name type="synonym">Caerostris bankana</name>
    <dbReference type="NCBI Taxonomy" id="172846"/>
    <lineage>
        <taxon>Eukaryota</taxon>
        <taxon>Metazoa</taxon>
        <taxon>Ecdysozoa</taxon>
        <taxon>Arthropoda</taxon>
        <taxon>Chelicerata</taxon>
        <taxon>Arachnida</taxon>
        <taxon>Araneae</taxon>
        <taxon>Araneomorphae</taxon>
        <taxon>Entelegynae</taxon>
        <taxon>Araneoidea</taxon>
        <taxon>Araneidae</taxon>
        <taxon>Caerostris</taxon>
    </lineage>
</organism>
<dbReference type="Proteomes" id="UP001054945">
    <property type="component" value="Unassembled WGS sequence"/>
</dbReference>
<dbReference type="Pfam" id="PF10584">
    <property type="entry name" value="Proteasome_A_N"/>
    <property type="match status" value="1"/>
</dbReference>
<dbReference type="GO" id="GO:0006511">
    <property type="term" value="P:ubiquitin-dependent protein catabolic process"/>
    <property type="evidence" value="ECO:0007669"/>
    <property type="project" value="InterPro"/>
</dbReference>
<dbReference type="SUPFAM" id="SSF56235">
    <property type="entry name" value="N-terminal nucleophile aminohydrolases (Ntn hydrolases)"/>
    <property type="match status" value="1"/>
</dbReference>
<proteinExistence type="predicted"/>
<gene>
    <name evidence="3" type="ORF">CEXT_467841</name>
</gene>
<name>A0AAV4MSN2_CAEEX</name>
<feature type="domain" description="Proteasome alpha-type subunits" evidence="2">
    <location>
        <begin position="8"/>
        <end position="30"/>
    </location>
</feature>
<evidence type="ECO:0000259" key="2">
    <source>
        <dbReference type="PROSITE" id="PS00388"/>
    </source>
</evidence>
<dbReference type="InterPro" id="IPR029055">
    <property type="entry name" value="Ntn_hydrolases_N"/>
</dbReference>
<evidence type="ECO:0000313" key="3">
    <source>
        <dbReference type="EMBL" id="GIX74457.1"/>
    </source>
</evidence>
<reference evidence="3 4" key="1">
    <citation type="submission" date="2021-06" db="EMBL/GenBank/DDBJ databases">
        <title>Caerostris extrusa draft genome.</title>
        <authorList>
            <person name="Kono N."/>
            <person name="Arakawa K."/>
        </authorList>
    </citation>
    <scope>NUCLEOTIDE SEQUENCE [LARGE SCALE GENOMIC DNA]</scope>
</reference>
<dbReference type="AlphaFoldDB" id="A0AAV4MSN2"/>
<dbReference type="GO" id="GO:0019773">
    <property type="term" value="C:proteasome core complex, alpha-subunit complex"/>
    <property type="evidence" value="ECO:0007669"/>
    <property type="project" value="InterPro"/>
</dbReference>
<keyword evidence="1" id="KW-0647">Proteasome</keyword>
<protein>
    <recommendedName>
        <fullName evidence="2">Proteasome alpha-type subunits domain-containing protein</fullName>
    </recommendedName>
</protein>
<dbReference type="Gene3D" id="3.60.20.10">
    <property type="entry name" value="Glutamine Phosphoribosylpyrophosphate, subunit 1, domain 1"/>
    <property type="match status" value="1"/>
</dbReference>
<keyword evidence="4" id="KW-1185">Reference proteome</keyword>
<dbReference type="PROSITE" id="PS00388">
    <property type="entry name" value="PROTEASOME_ALPHA_1"/>
    <property type="match status" value="1"/>
</dbReference>
<dbReference type="PANTHER" id="PTHR11599">
    <property type="entry name" value="PROTEASOME SUBUNIT ALPHA/BETA"/>
    <property type="match status" value="1"/>
</dbReference>
<evidence type="ECO:0000313" key="4">
    <source>
        <dbReference type="Proteomes" id="UP001054945"/>
    </source>
</evidence>
<accession>A0AAV4MSN2</accession>
<dbReference type="EMBL" id="BPLR01020069">
    <property type="protein sequence ID" value="GIX74457.1"/>
    <property type="molecule type" value="Genomic_DNA"/>
</dbReference>
<sequence length="88" mass="9897">MCSTATGYDLLASQFSPEGRIYQIEYAKKAVRKSGTIIGLRGKDCVVLAAEKLHSPNFMNRTPLTGFSQLMETLEWPWQDSFQMASTF</sequence>
<dbReference type="InterPro" id="IPR000426">
    <property type="entry name" value="Proteasome_asu_N"/>
</dbReference>
<evidence type="ECO:0000256" key="1">
    <source>
        <dbReference type="ARBA" id="ARBA00022942"/>
    </source>
</evidence>
<dbReference type="InterPro" id="IPR050115">
    <property type="entry name" value="Proteasome_alpha"/>
</dbReference>
<dbReference type="SMART" id="SM00948">
    <property type="entry name" value="Proteasome_A_N"/>
    <property type="match status" value="1"/>
</dbReference>